<accession>A0A0C2SKV9</accession>
<keyword evidence="2" id="KW-1185">Reference proteome</keyword>
<organism evidence="1 2">
    <name type="scientific">Amanita muscaria (strain Koide BX008)</name>
    <dbReference type="NCBI Taxonomy" id="946122"/>
    <lineage>
        <taxon>Eukaryota</taxon>
        <taxon>Fungi</taxon>
        <taxon>Dikarya</taxon>
        <taxon>Basidiomycota</taxon>
        <taxon>Agaricomycotina</taxon>
        <taxon>Agaricomycetes</taxon>
        <taxon>Agaricomycetidae</taxon>
        <taxon>Agaricales</taxon>
        <taxon>Pluteineae</taxon>
        <taxon>Amanitaceae</taxon>
        <taxon>Amanita</taxon>
    </lineage>
</organism>
<gene>
    <name evidence="1" type="ORF">M378DRAFT_11938</name>
</gene>
<dbReference type="Proteomes" id="UP000054549">
    <property type="component" value="Unassembled WGS sequence"/>
</dbReference>
<proteinExistence type="predicted"/>
<dbReference type="AlphaFoldDB" id="A0A0C2SKV9"/>
<reference evidence="1 2" key="1">
    <citation type="submission" date="2014-04" db="EMBL/GenBank/DDBJ databases">
        <title>Evolutionary Origins and Diversification of the Mycorrhizal Mutualists.</title>
        <authorList>
            <consortium name="DOE Joint Genome Institute"/>
            <consortium name="Mycorrhizal Genomics Consortium"/>
            <person name="Kohler A."/>
            <person name="Kuo A."/>
            <person name="Nagy L.G."/>
            <person name="Floudas D."/>
            <person name="Copeland A."/>
            <person name="Barry K.W."/>
            <person name="Cichocki N."/>
            <person name="Veneault-Fourrey C."/>
            <person name="LaButti K."/>
            <person name="Lindquist E.A."/>
            <person name="Lipzen A."/>
            <person name="Lundell T."/>
            <person name="Morin E."/>
            <person name="Murat C."/>
            <person name="Riley R."/>
            <person name="Ohm R."/>
            <person name="Sun H."/>
            <person name="Tunlid A."/>
            <person name="Henrissat B."/>
            <person name="Grigoriev I.V."/>
            <person name="Hibbett D.S."/>
            <person name="Martin F."/>
        </authorList>
    </citation>
    <scope>NUCLEOTIDE SEQUENCE [LARGE SCALE GENOMIC DNA]</scope>
    <source>
        <strain evidence="1 2">Koide BX008</strain>
    </source>
</reference>
<dbReference type="OrthoDB" id="2928561at2759"/>
<dbReference type="STRING" id="946122.A0A0C2SKV9"/>
<evidence type="ECO:0000313" key="1">
    <source>
        <dbReference type="EMBL" id="KIL63870.1"/>
    </source>
</evidence>
<dbReference type="HOGENOM" id="CLU_1874921_0_0_1"/>
<sequence>MQVNWVHKFCYNPQVLQNASNFKIENSPFYTAGGDVNVTNVYNDALLTRIAYADGAGIDTTRACLEGTRTEILDEIKGWVTTTDATAPQVLWLSGLAGTGKSAVWMEDNEKSGYASVLTDRLPHATNNSSLPLPSI</sequence>
<name>A0A0C2SKV9_AMAMK</name>
<dbReference type="InParanoid" id="A0A0C2SKV9"/>
<dbReference type="EMBL" id="KN818255">
    <property type="protein sequence ID" value="KIL63870.1"/>
    <property type="molecule type" value="Genomic_DNA"/>
</dbReference>
<evidence type="ECO:0000313" key="2">
    <source>
        <dbReference type="Proteomes" id="UP000054549"/>
    </source>
</evidence>
<protein>
    <submittedName>
        <fullName evidence="1">Uncharacterized protein</fullName>
    </submittedName>
</protein>